<dbReference type="AlphaFoldDB" id="A0A438MZR1"/>
<reference evidence="6 7" key="1">
    <citation type="submission" date="2017-03" db="EMBL/GenBank/DDBJ databases">
        <title>Genomes of endolithic fungi from Antarctica.</title>
        <authorList>
            <person name="Coleine C."/>
            <person name="Masonjones S."/>
            <person name="Stajich J.E."/>
        </authorList>
    </citation>
    <scope>NUCLEOTIDE SEQUENCE [LARGE SCALE GENOMIC DNA]</scope>
    <source>
        <strain evidence="6 7">CCFEE 6314</strain>
    </source>
</reference>
<feature type="compositionally biased region" description="Polar residues" evidence="4">
    <location>
        <begin position="13"/>
        <end position="24"/>
    </location>
</feature>
<evidence type="ECO:0000313" key="6">
    <source>
        <dbReference type="EMBL" id="RVX68805.1"/>
    </source>
</evidence>
<evidence type="ECO:0000256" key="1">
    <source>
        <dbReference type="ARBA" id="ARBA00006484"/>
    </source>
</evidence>
<dbReference type="VEuPathDB" id="FungiDB:PV10_01198"/>
<evidence type="ECO:0000256" key="2">
    <source>
        <dbReference type="ARBA" id="ARBA00022857"/>
    </source>
</evidence>
<feature type="region of interest" description="Disordered" evidence="4">
    <location>
        <begin position="1"/>
        <end position="25"/>
    </location>
</feature>
<comment type="caution">
    <text evidence="6">The sequence shown here is derived from an EMBL/GenBank/DDBJ whole genome shotgun (WGS) entry which is preliminary data.</text>
</comment>
<dbReference type="Pfam" id="PF00106">
    <property type="entry name" value="adh_short"/>
    <property type="match status" value="1"/>
</dbReference>
<dbReference type="OrthoDB" id="5840532at2759"/>
<protein>
    <submittedName>
        <fullName evidence="6">Uncharacterized protein</fullName>
    </submittedName>
</protein>
<evidence type="ECO:0000256" key="5">
    <source>
        <dbReference type="SAM" id="Phobius"/>
    </source>
</evidence>
<comment type="similarity">
    <text evidence="1">Belongs to the short-chain dehydrogenases/reductases (SDR) family.</text>
</comment>
<keyword evidence="3" id="KW-0560">Oxidoreductase</keyword>
<dbReference type="PANTHER" id="PTHR24322">
    <property type="entry name" value="PKSB"/>
    <property type="match status" value="1"/>
</dbReference>
<accession>A0A438MZR1</accession>
<dbReference type="InterPro" id="IPR002347">
    <property type="entry name" value="SDR_fam"/>
</dbReference>
<dbReference type="PROSITE" id="PS00061">
    <property type="entry name" value="ADH_SHORT"/>
    <property type="match status" value="1"/>
</dbReference>
<dbReference type="InterPro" id="IPR036291">
    <property type="entry name" value="NAD(P)-bd_dom_sf"/>
</dbReference>
<evidence type="ECO:0000313" key="7">
    <source>
        <dbReference type="Proteomes" id="UP000288859"/>
    </source>
</evidence>
<dbReference type="GO" id="GO:0016616">
    <property type="term" value="F:oxidoreductase activity, acting on the CH-OH group of donors, NAD or NADP as acceptor"/>
    <property type="evidence" value="ECO:0007669"/>
    <property type="project" value="TreeGrafter"/>
</dbReference>
<feature type="transmembrane region" description="Helical" evidence="5">
    <location>
        <begin position="36"/>
        <end position="58"/>
    </location>
</feature>
<keyword evidence="2" id="KW-0521">NADP</keyword>
<evidence type="ECO:0000256" key="4">
    <source>
        <dbReference type="SAM" id="MobiDB-lite"/>
    </source>
</evidence>
<dbReference type="PRINTS" id="PR00081">
    <property type="entry name" value="GDHRDH"/>
</dbReference>
<organism evidence="6 7">
    <name type="scientific">Exophiala mesophila</name>
    <name type="common">Black yeast-like fungus</name>
    <dbReference type="NCBI Taxonomy" id="212818"/>
    <lineage>
        <taxon>Eukaryota</taxon>
        <taxon>Fungi</taxon>
        <taxon>Dikarya</taxon>
        <taxon>Ascomycota</taxon>
        <taxon>Pezizomycotina</taxon>
        <taxon>Eurotiomycetes</taxon>
        <taxon>Chaetothyriomycetidae</taxon>
        <taxon>Chaetothyriales</taxon>
        <taxon>Herpotrichiellaceae</taxon>
        <taxon>Exophiala</taxon>
    </lineage>
</organism>
<sequence length="382" mass="41882">MVSRRSPPGNKPLENSTPPSSVISSRPKPWYRHVNLDLLILILVNSIFHPYIMFIFYLSQAALHLHKQPLAYYTLCYTAVLAVVEVAIHVNHRYTYGKHRKVDWEKEVVVITGGGNGLGRVLAEMIVRKGARVAILDVKAADEEAQDAMERWDLIWETCDVGNQVDVQRAVATIVDELGSPTILINNAATAITGRRILATPGQPMVLTPEQASKTLKTNALSQFNTLSALLPHLVASPVGAHVVTISSILSHLSPASLADYSASKTAISALHHTLRHELSSHPEPSVFHKVKTLLVETGQLDTGLFAEKTSLPLYAEFFGPVLEASKVAKDIVKAIERGDGGVIRMPFYAKVMPLYPILPGMVQNLIRWFSGIDRAIGRSGN</sequence>
<gene>
    <name evidence="6" type="ORF">B0A52_07691</name>
</gene>
<feature type="transmembrane region" description="Helical" evidence="5">
    <location>
        <begin position="70"/>
        <end position="90"/>
    </location>
</feature>
<name>A0A438MZR1_EXOME</name>
<keyword evidence="5" id="KW-0472">Membrane</keyword>
<dbReference type="SUPFAM" id="SSF51735">
    <property type="entry name" value="NAD(P)-binding Rossmann-fold domains"/>
    <property type="match status" value="1"/>
</dbReference>
<evidence type="ECO:0000256" key="3">
    <source>
        <dbReference type="ARBA" id="ARBA00023002"/>
    </source>
</evidence>
<dbReference type="InterPro" id="IPR020904">
    <property type="entry name" value="Sc_DH/Rdtase_CS"/>
</dbReference>
<dbReference type="Proteomes" id="UP000288859">
    <property type="component" value="Unassembled WGS sequence"/>
</dbReference>
<proteinExistence type="inferred from homology"/>
<keyword evidence="5" id="KW-0812">Transmembrane</keyword>
<dbReference type="PANTHER" id="PTHR24322:SF736">
    <property type="entry name" value="RETINOL DEHYDROGENASE 10"/>
    <property type="match status" value="1"/>
</dbReference>
<keyword evidence="5" id="KW-1133">Transmembrane helix</keyword>
<dbReference type="EMBL" id="NAJM01000035">
    <property type="protein sequence ID" value="RVX68805.1"/>
    <property type="molecule type" value="Genomic_DNA"/>
</dbReference>
<dbReference type="Gene3D" id="3.40.50.720">
    <property type="entry name" value="NAD(P)-binding Rossmann-like Domain"/>
    <property type="match status" value="1"/>
</dbReference>